<protein>
    <submittedName>
        <fullName evidence="1">Uncharacterized protein</fullName>
    </submittedName>
</protein>
<evidence type="ECO:0000313" key="2">
    <source>
        <dbReference type="Proteomes" id="UP000702209"/>
    </source>
</evidence>
<sequence>MTGILTNARAAGYGDSPVMPRRPALLNNWHPSLAQWEPLLELLSEPLVQPGDKFSALQLLGALNPSVIAPDVRTRLAEIAVTIPTGPPRDWDLPGQGNAGAAALRLAAHLGVLQPAAAATALGQLLASTDEQRIGAVWLASELGRPEDLGILLTLAHDAEADVRTTVRQTRPRPWYHRCPGTGAGARRVARQRSPGRTRCQHVEEGVQDGGVVVVVVALVRGRGAFDDALFDFVADDRMDADAQGQARARTDLPDPGGPLTTVITGFCAELGMRHCGRSLVIDVGVLGAGLMSRRR</sequence>
<name>A0ABS0D454_9NOCA</name>
<dbReference type="EMBL" id="JADLQX010000073">
    <property type="protein sequence ID" value="MBF6302898.1"/>
    <property type="molecule type" value="Genomic_DNA"/>
</dbReference>
<comment type="caution">
    <text evidence="1">The sequence shown here is derived from an EMBL/GenBank/DDBJ whole genome shotgun (WGS) entry which is preliminary data.</text>
</comment>
<reference evidence="1 2" key="1">
    <citation type="submission" date="2020-10" db="EMBL/GenBank/DDBJ databases">
        <title>Identification of Nocardia species via Next-generation sequencing and recognition of intraspecies genetic diversity.</title>
        <authorList>
            <person name="Li P."/>
            <person name="Li P."/>
            <person name="Lu B."/>
        </authorList>
    </citation>
    <scope>NUCLEOTIDE SEQUENCE [LARGE SCALE GENOMIC DNA]</scope>
    <source>
        <strain evidence="1 2">BJ06-0157</strain>
    </source>
</reference>
<dbReference type="RefSeq" id="WP_195134076.1">
    <property type="nucleotide sequence ID" value="NZ_JADLQX010000073.1"/>
</dbReference>
<keyword evidence="2" id="KW-1185">Reference proteome</keyword>
<accession>A0ABS0D454</accession>
<dbReference type="Proteomes" id="UP000702209">
    <property type="component" value="Unassembled WGS sequence"/>
</dbReference>
<evidence type="ECO:0000313" key="1">
    <source>
        <dbReference type="EMBL" id="MBF6302898.1"/>
    </source>
</evidence>
<proteinExistence type="predicted"/>
<organism evidence="1 2">
    <name type="scientific">Nocardia amamiensis</name>
    <dbReference type="NCBI Taxonomy" id="404578"/>
    <lineage>
        <taxon>Bacteria</taxon>
        <taxon>Bacillati</taxon>
        <taxon>Actinomycetota</taxon>
        <taxon>Actinomycetes</taxon>
        <taxon>Mycobacteriales</taxon>
        <taxon>Nocardiaceae</taxon>
        <taxon>Nocardia</taxon>
    </lineage>
</organism>
<gene>
    <name evidence="1" type="ORF">IU459_36085</name>
</gene>